<dbReference type="Proteomes" id="UP000001880">
    <property type="component" value="Chromosome"/>
</dbReference>
<feature type="transmembrane region" description="Helical" evidence="1">
    <location>
        <begin position="262"/>
        <end position="285"/>
    </location>
</feature>
<keyword evidence="1" id="KW-1133">Transmembrane helix</keyword>
<name>D0LL90_HALO1</name>
<dbReference type="Pfam" id="PF13687">
    <property type="entry name" value="DUF4153"/>
    <property type="match status" value="1"/>
</dbReference>
<feature type="transmembrane region" description="Helical" evidence="1">
    <location>
        <begin position="153"/>
        <end position="173"/>
    </location>
</feature>
<dbReference type="STRING" id="502025.Hoch_6111"/>
<evidence type="ECO:0008006" key="4">
    <source>
        <dbReference type="Google" id="ProtNLM"/>
    </source>
</evidence>
<feature type="transmembrane region" description="Helical" evidence="1">
    <location>
        <begin position="21"/>
        <end position="37"/>
    </location>
</feature>
<feature type="transmembrane region" description="Helical" evidence="1">
    <location>
        <begin position="49"/>
        <end position="70"/>
    </location>
</feature>
<dbReference type="HOGENOM" id="CLU_448178_0_0_7"/>
<reference evidence="2 3" key="1">
    <citation type="journal article" date="2010" name="Stand. Genomic Sci.">
        <title>Complete genome sequence of Haliangium ochraceum type strain (SMP-2).</title>
        <authorList>
            <consortium name="US DOE Joint Genome Institute (JGI-PGF)"/>
            <person name="Ivanova N."/>
            <person name="Daum C."/>
            <person name="Lang E."/>
            <person name="Abt B."/>
            <person name="Kopitz M."/>
            <person name="Saunders E."/>
            <person name="Lapidus A."/>
            <person name="Lucas S."/>
            <person name="Glavina Del Rio T."/>
            <person name="Nolan M."/>
            <person name="Tice H."/>
            <person name="Copeland A."/>
            <person name="Cheng J.F."/>
            <person name="Chen F."/>
            <person name="Bruce D."/>
            <person name="Goodwin L."/>
            <person name="Pitluck S."/>
            <person name="Mavromatis K."/>
            <person name="Pati A."/>
            <person name="Mikhailova N."/>
            <person name="Chen A."/>
            <person name="Palaniappan K."/>
            <person name="Land M."/>
            <person name="Hauser L."/>
            <person name="Chang Y.J."/>
            <person name="Jeffries C.D."/>
            <person name="Detter J.C."/>
            <person name="Brettin T."/>
            <person name="Rohde M."/>
            <person name="Goker M."/>
            <person name="Bristow J."/>
            <person name="Markowitz V."/>
            <person name="Eisen J.A."/>
            <person name="Hugenholtz P."/>
            <person name="Kyrpides N.C."/>
            <person name="Klenk H.P."/>
        </authorList>
    </citation>
    <scope>NUCLEOTIDE SEQUENCE [LARGE SCALE GENOMIC DNA]</scope>
    <source>
        <strain evidence="3">DSM 14365 / CIP 107738 / JCM 11303 / AJ 13395 / SMP-2</strain>
    </source>
</reference>
<keyword evidence="3" id="KW-1185">Reference proteome</keyword>
<feature type="transmembrane region" description="Helical" evidence="1">
    <location>
        <begin position="185"/>
        <end position="203"/>
    </location>
</feature>
<feature type="transmembrane region" description="Helical" evidence="1">
    <location>
        <begin position="112"/>
        <end position="132"/>
    </location>
</feature>
<proteinExistence type="predicted"/>
<feature type="transmembrane region" description="Helical" evidence="1">
    <location>
        <begin position="82"/>
        <end position="100"/>
    </location>
</feature>
<feature type="transmembrane region" description="Helical" evidence="1">
    <location>
        <begin position="376"/>
        <end position="397"/>
    </location>
</feature>
<dbReference type="AlphaFoldDB" id="D0LL90"/>
<dbReference type="InterPro" id="IPR025291">
    <property type="entry name" value="DUF4153"/>
</dbReference>
<keyword evidence="1" id="KW-0812">Transmembrane</keyword>
<feature type="transmembrane region" description="Helical" evidence="1">
    <location>
        <begin position="229"/>
        <end position="250"/>
    </location>
</feature>
<feature type="transmembrane region" description="Helical" evidence="1">
    <location>
        <begin position="343"/>
        <end position="364"/>
    </location>
</feature>
<gene>
    <name evidence="2" type="ordered locus">Hoch_6111</name>
</gene>
<dbReference type="EMBL" id="CP001804">
    <property type="protein sequence ID" value="ACY18586.1"/>
    <property type="molecule type" value="Genomic_DNA"/>
</dbReference>
<dbReference type="RefSeq" id="WP_012831178.1">
    <property type="nucleotide sequence ID" value="NC_013440.1"/>
</dbReference>
<dbReference type="KEGG" id="hoh:Hoch_6111"/>
<evidence type="ECO:0000313" key="2">
    <source>
        <dbReference type="EMBL" id="ACY18586.1"/>
    </source>
</evidence>
<dbReference type="OrthoDB" id="9809196at2"/>
<organism evidence="2 3">
    <name type="scientific">Haliangium ochraceum (strain DSM 14365 / JCM 11303 / SMP-2)</name>
    <dbReference type="NCBI Taxonomy" id="502025"/>
    <lineage>
        <taxon>Bacteria</taxon>
        <taxon>Pseudomonadati</taxon>
        <taxon>Myxococcota</taxon>
        <taxon>Polyangia</taxon>
        <taxon>Haliangiales</taxon>
        <taxon>Kofleriaceae</taxon>
        <taxon>Haliangium</taxon>
    </lineage>
</organism>
<evidence type="ECO:0000313" key="3">
    <source>
        <dbReference type="Proteomes" id="UP000001880"/>
    </source>
</evidence>
<keyword evidence="1" id="KW-0472">Membrane</keyword>
<feature type="transmembrane region" description="Helical" evidence="1">
    <location>
        <begin position="310"/>
        <end position="331"/>
    </location>
</feature>
<evidence type="ECO:0000256" key="1">
    <source>
        <dbReference type="SAM" id="Phobius"/>
    </source>
</evidence>
<protein>
    <recommendedName>
        <fullName evidence="4">DUF4153 domain-containing protein</fullName>
    </recommendedName>
</protein>
<sequence length="609" mass="65835">MYDLPSRLAHFVRGIWRELPLECIGTFAAALALVGLSHNNALSSAQETWAMRVFCGAVLWVPLCFALTVLRERGVLPRAVHVGVGALAGVAVLAALWAALGSTSDADSLRFGWPYGLSLLVAFPLPFVAVAVGEPATRLRRFLTFVRRFFAQTTIWVLVGAVAHAALGVIFGALNELFQLDIFRIWADTAAFVSALIVLAYLYRMSSAADPSGQGAGDEEPMPELWRRLATAVGVPFVCVMLAILVVYELMVLGRGELPRNLLSPLVIGAGFAGFLCVLIIAAMLDQHVGKGPLSPADPHRWARRRSIRVVRAFPLVLLALLPMAGWALMLRIEQYGFTPFRVVRMAALVCLGVLSALGTWRWLRARTPLTWQMPAAIAGFALVTAFGPLSAINLSLSSQVERLDVLLDQAGIAGRHVAAPDPGVLIRLDGEAYWELERDIELLVKLGGEDGLAQVLTGDLEPCLVPWSGGQACLRRLGVEREDYDGRDSYDASFSVSGSFPAAAGPLRFFGDGGGEFGSDSEQIWLEGDSVVLKRGDERLASGSLAQLISLDPAPPHDFKLPARWLVLSDDAGRELARVAVSTLSVTHYPPNQPTFYGVRGVWLRTAP</sequence>
<accession>D0LL90</accession>